<dbReference type="InterPro" id="IPR000719">
    <property type="entry name" value="Prot_kinase_dom"/>
</dbReference>
<dbReference type="PROSITE" id="PS00107">
    <property type="entry name" value="PROTEIN_KINASE_ATP"/>
    <property type="match status" value="1"/>
</dbReference>
<evidence type="ECO:0000259" key="8">
    <source>
        <dbReference type="PROSITE" id="PS50011"/>
    </source>
</evidence>
<evidence type="ECO:0000256" key="2">
    <source>
        <dbReference type="ARBA" id="ARBA00022741"/>
    </source>
</evidence>
<dbReference type="InterPro" id="IPR011009">
    <property type="entry name" value="Kinase-like_dom_sf"/>
</dbReference>
<dbReference type="InterPro" id="IPR008266">
    <property type="entry name" value="Tyr_kinase_AS"/>
</dbReference>
<name>B4D8G1_9BACT</name>
<dbReference type="SUPFAM" id="SSF56436">
    <property type="entry name" value="C-type lectin-like"/>
    <property type="match status" value="1"/>
</dbReference>
<evidence type="ECO:0000313" key="9">
    <source>
        <dbReference type="EMBL" id="EDY17354.1"/>
    </source>
</evidence>
<dbReference type="PANTHER" id="PTHR43289">
    <property type="entry name" value="MITOGEN-ACTIVATED PROTEIN KINASE KINASE KINASE 20-RELATED"/>
    <property type="match status" value="1"/>
</dbReference>
<comment type="caution">
    <text evidence="9">The sequence shown here is derived from an EMBL/GenBank/DDBJ whole genome shotgun (WGS) entry which is preliminary data.</text>
</comment>
<evidence type="ECO:0000256" key="4">
    <source>
        <dbReference type="ARBA" id="ARBA00022840"/>
    </source>
</evidence>
<dbReference type="CDD" id="cd14014">
    <property type="entry name" value="STKc_PknB_like"/>
    <property type="match status" value="1"/>
</dbReference>
<keyword evidence="7" id="KW-0472">Membrane</keyword>
<dbReference type="eggNOG" id="COG0515">
    <property type="taxonomic scope" value="Bacteria"/>
</dbReference>
<keyword evidence="1" id="KW-0808">Transferase</keyword>
<dbReference type="InterPro" id="IPR042095">
    <property type="entry name" value="SUMF_sf"/>
</dbReference>
<evidence type="ECO:0000256" key="3">
    <source>
        <dbReference type="ARBA" id="ARBA00022777"/>
    </source>
</evidence>
<accession>B4D8G1</accession>
<keyword evidence="9" id="KW-0723">Serine/threonine-protein kinase</keyword>
<keyword evidence="3 9" id="KW-0418">Kinase</keyword>
<dbReference type="InParanoid" id="B4D8G1"/>
<feature type="transmembrane region" description="Helical" evidence="7">
    <location>
        <begin position="332"/>
        <end position="353"/>
    </location>
</feature>
<dbReference type="InterPro" id="IPR016187">
    <property type="entry name" value="CTDL_fold"/>
</dbReference>
<evidence type="ECO:0000256" key="6">
    <source>
        <dbReference type="SAM" id="MobiDB-lite"/>
    </source>
</evidence>
<dbReference type="PROSITE" id="PS00109">
    <property type="entry name" value="PROTEIN_KINASE_TYR"/>
    <property type="match status" value="1"/>
</dbReference>
<feature type="binding site" evidence="5">
    <location>
        <position position="48"/>
    </location>
    <ligand>
        <name>ATP</name>
        <dbReference type="ChEBI" id="CHEBI:30616"/>
    </ligand>
</feature>
<dbReference type="Gene3D" id="3.90.1580.10">
    <property type="entry name" value="paralog of FGE (formylglycine-generating enzyme)"/>
    <property type="match status" value="1"/>
</dbReference>
<evidence type="ECO:0000256" key="1">
    <source>
        <dbReference type="ARBA" id="ARBA00022679"/>
    </source>
</evidence>
<dbReference type="RefSeq" id="WP_006982522.1">
    <property type="nucleotide sequence ID" value="NZ_ABVL01000021.1"/>
</dbReference>
<keyword evidence="7" id="KW-1133">Transmembrane helix</keyword>
<reference evidence="9 10" key="1">
    <citation type="journal article" date="2011" name="J. Bacteriol.">
        <title>Genome sequence of Chthoniobacter flavus Ellin428, an aerobic heterotrophic soil bacterium.</title>
        <authorList>
            <person name="Kant R."/>
            <person name="van Passel M.W."/>
            <person name="Palva A."/>
            <person name="Lucas S."/>
            <person name="Lapidus A."/>
            <person name="Glavina Del Rio T."/>
            <person name="Dalin E."/>
            <person name="Tice H."/>
            <person name="Bruce D."/>
            <person name="Goodwin L."/>
            <person name="Pitluck S."/>
            <person name="Larimer F.W."/>
            <person name="Land M.L."/>
            <person name="Hauser L."/>
            <person name="Sangwan P."/>
            <person name="de Vos W.M."/>
            <person name="Janssen P.H."/>
            <person name="Smidt H."/>
        </authorList>
    </citation>
    <scope>NUCLEOTIDE SEQUENCE [LARGE SCALE GENOMIC DNA]</scope>
    <source>
        <strain evidence="9 10">Ellin428</strain>
    </source>
</reference>
<dbReference type="Proteomes" id="UP000005824">
    <property type="component" value="Unassembled WGS sequence"/>
</dbReference>
<dbReference type="Gene3D" id="3.30.200.20">
    <property type="entry name" value="Phosphorylase Kinase, domain 1"/>
    <property type="match status" value="1"/>
</dbReference>
<dbReference type="Pfam" id="PF00069">
    <property type="entry name" value="Pkinase"/>
    <property type="match status" value="1"/>
</dbReference>
<sequence length="610" mass="67318">MIGSSHRLALPVGHRFAEFRVVKVLGQGGFGITYLAQDTLLNIEVAIKELLPRDFATRVEGVTVMPKRPEDAESFAWAKQRFINEARILAGLRHENIVHVYRFLECHGTAYMVMEFVHGQNLLEWMRKHRKPSEQALRGILFPLLEGLDCVHRNHVLHRDISPENILVTAEGRPMLLDFGAARTTVDKNKTSTGVVRAGYSPIEQYQTDSPQGPYTDIYALAGVMAHAITGEVPSLSMDRCASVDRFPALAQRYHGKYSDLFLRALDAGFHVNPNDRPRSVMQWRHMLAGDLTKGKSVHAPPLVVEKVERPERRDSKRVTPPNPEPAKRKGVLVLAGAALLALVAGGGILHFVTGSETKTKDVVTTPGAPIESPAGGWQGGDYVNSLAMKFVPVAGTKVMFCVHQTRHVDYAAYAHGHPGVASDWETAETTNKVPVGREPTHPVVMVSWNEANAFCQWLSETESKRSGKTITYRLPTWAEWRTARGDDKYPWGDESVPPQGAGNYADLTARKRFGANFAIVANYDDGFATTSPVGTFRANKAGLFDFGSNVQEWSADQDLGSGEMLVMGASWRDAAGDALACRDKPQYHESADSRRPFIGFRCVLVPPGR</sequence>
<gene>
    <name evidence="9" type="ORF">CfE428DRAFT_5201</name>
</gene>
<feature type="region of interest" description="Disordered" evidence="6">
    <location>
        <begin position="300"/>
        <end position="328"/>
    </location>
</feature>
<dbReference type="Pfam" id="PF03781">
    <property type="entry name" value="FGE-sulfatase"/>
    <property type="match status" value="1"/>
</dbReference>
<keyword evidence="10" id="KW-1185">Reference proteome</keyword>
<dbReference type="Gene3D" id="1.10.510.10">
    <property type="entry name" value="Transferase(Phosphotransferase) domain 1"/>
    <property type="match status" value="1"/>
</dbReference>
<keyword evidence="7" id="KW-0812">Transmembrane</keyword>
<dbReference type="STRING" id="497964.CfE428DRAFT_5201"/>
<proteinExistence type="predicted"/>
<feature type="compositionally biased region" description="Basic and acidic residues" evidence="6">
    <location>
        <begin position="306"/>
        <end position="318"/>
    </location>
</feature>
<keyword evidence="2 5" id="KW-0547">Nucleotide-binding</keyword>
<keyword evidence="4 5" id="KW-0067">ATP-binding</keyword>
<dbReference type="EMBL" id="ABVL01000021">
    <property type="protein sequence ID" value="EDY17354.1"/>
    <property type="molecule type" value="Genomic_DNA"/>
</dbReference>
<dbReference type="GO" id="GO:0005524">
    <property type="term" value="F:ATP binding"/>
    <property type="evidence" value="ECO:0007669"/>
    <property type="project" value="UniProtKB-UniRule"/>
</dbReference>
<evidence type="ECO:0000313" key="10">
    <source>
        <dbReference type="Proteomes" id="UP000005824"/>
    </source>
</evidence>
<dbReference type="InterPro" id="IPR017441">
    <property type="entry name" value="Protein_kinase_ATP_BS"/>
</dbReference>
<dbReference type="SUPFAM" id="SSF56112">
    <property type="entry name" value="Protein kinase-like (PK-like)"/>
    <property type="match status" value="1"/>
</dbReference>
<evidence type="ECO:0000256" key="7">
    <source>
        <dbReference type="SAM" id="Phobius"/>
    </source>
</evidence>
<evidence type="ECO:0000256" key="5">
    <source>
        <dbReference type="PROSITE-ProRule" id="PRU10141"/>
    </source>
</evidence>
<dbReference type="PANTHER" id="PTHR43289:SF6">
    <property type="entry name" value="SERINE_THREONINE-PROTEIN KINASE NEKL-3"/>
    <property type="match status" value="1"/>
</dbReference>
<dbReference type="AlphaFoldDB" id="B4D8G1"/>
<dbReference type="InterPro" id="IPR005532">
    <property type="entry name" value="SUMF_dom"/>
</dbReference>
<organism evidence="9 10">
    <name type="scientific">Chthoniobacter flavus Ellin428</name>
    <dbReference type="NCBI Taxonomy" id="497964"/>
    <lineage>
        <taxon>Bacteria</taxon>
        <taxon>Pseudomonadati</taxon>
        <taxon>Verrucomicrobiota</taxon>
        <taxon>Spartobacteria</taxon>
        <taxon>Chthoniobacterales</taxon>
        <taxon>Chthoniobacteraceae</taxon>
        <taxon>Chthoniobacter</taxon>
    </lineage>
</organism>
<dbReference type="PROSITE" id="PS50011">
    <property type="entry name" value="PROTEIN_KINASE_DOM"/>
    <property type="match status" value="1"/>
</dbReference>
<dbReference type="GO" id="GO:0004674">
    <property type="term" value="F:protein serine/threonine kinase activity"/>
    <property type="evidence" value="ECO:0007669"/>
    <property type="project" value="UniProtKB-KW"/>
</dbReference>
<feature type="domain" description="Protein kinase" evidence="8">
    <location>
        <begin position="19"/>
        <end position="289"/>
    </location>
</feature>
<protein>
    <submittedName>
        <fullName evidence="9">Serine/threonine protein kinase</fullName>
    </submittedName>
</protein>